<protein>
    <recommendedName>
        <fullName evidence="2">Ig-like domain-containing protein</fullName>
    </recommendedName>
</protein>
<proteinExistence type="predicted"/>
<feature type="chain" id="PRO_5029679211" description="Ig-like domain-containing protein" evidence="1">
    <location>
        <begin position="21"/>
        <end position="129"/>
    </location>
</feature>
<dbReference type="PROSITE" id="PS50835">
    <property type="entry name" value="IG_LIKE"/>
    <property type="match status" value="1"/>
</dbReference>
<dbReference type="InParanoid" id="A0A7N4NPE0"/>
<dbReference type="AlphaFoldDB" id="A0A7N4NPE0"/>
<keyword evidence="1" id="KW-0732">Signal</keyword>
<organism evidence="3 4">
    <name type="scientific">Sarcophilus harrisii</name>
    <name type="common">Tasmanian devil</name>
    <name type="synonym">Sarcophilus laniarius</name>
    <dbReference type="NCBI Taxonomy" id="9305"/>
    <lineage>
        <taxon>Eukaryota</taxon>
        <taxon>Metazoa</taxon>
        <taxon>Chordata</taxon>
        <taxon>Craniata</taxon>
        <taxon>Vertebrata</taxon>
        <taxon>Euteleostomi</taxon>
        <taxon>Mammalia</taxon>
        <taxon>Metatheria</taxon>
        <taxon>Dasyuromorphia</taxon>
        <taxon>Dasyuridae</taxon>
        <taxon>Sarcophilus</taxon>
    </lineage>
</organism>
<keyword evidence="4" id="KW-1185">Reference proteome</keyword>
<dbReference type="InterPro" id="IPR003599">
    <property type="entry name" value="Ig_sub"/>
</dbReference>
<dbReference type="SMART" id="SM00409">
    <property type="entry name" value="IG"/>
    <property type="match status" value="1"/>
</dbReference>
<feature type="signal peptide" evidence="1">
    <location>
        <begin position="1"/>
        <end position="20"/>
    </location>
</feature>
<dbReference type="Ensembl" id="ENSSHAT00000026035.1">
    <property type="protein sequence ID" value="ENSSHAP00000025262.1"/>
    <property type="gene ID" value="ENSSHAG00000031779.1"/>
</dbReference>
<name>A0A7N4NPE0_SARHA</name>
<dbReference type="InterPro" id="IPR007110">
    <property type="entry name" value="Ig-like_dom"/>
</dbReference>
<dbReference type="InterPro" id="IPR013783">
    <property type="entry name" value="Ig-like_fold"/>
</dbReference>
<dbReference type="GeneTree" id="ENSGT00940000153770"/>
<feature type="domain" description="Ig-like" evidence="2">
    <location>
        <begin position="16"/>
        <end position="110"/>
    </location>
</feature>
<dbReference type="SUPFAM" id="SSF48726">
    <property type="entry name" value="Immunoglobulin"/>
    <property type="match status" value="1"/>
</dbReference>
<reference evidence="3" key="2">
    <citation type="submission" date="2025-08" db="UniProtKB">
        <authorList>
            <consortium name="Ensembl"/>
        </authorList>
    </citation>
    <scope>IDENTIFICATION</scope>
</reference>
<dbReference type="PANTHER" id="PTHR23267">
    <property type="entry name" value="IMMUNOGLOBULIN LIGHT CHAIN"/>
    <property type="match status" value="1"/>
</dbReference>
<evidence type="ECO:0000313" key="4">
    <source>
        <dbReference type="Proteomes" id="UP000007648"/>
    </source>
</evidence>
<dbReference type="Proteomes" id="UP000007648">
    <property type="component" value="Unassembled WGS sequence"/>
</dbReference>
<dbReference type="Pfam" id="PF07686">
    <property type="entry name" value="V-set"/>
    <property type="match status" value="1"/>
</dbReference>
<dbReference type="FunFam" id="2.60.40.10:FF:001230">
    <property type="entry name" value="Immunoglobulin kappa variable 8-16"/>
    <property type="match status" value="1"/>
</dbReference>
<dbReference type="InterPro" id="IPR036179">
    <property type="entry name" value="Ig-like_dom_sf"/>
</dbReference>
<evidence type="ECO:0000256" key="1">
    <source>
        <dbReference type="SAM" id="SignalP"/>
    </source>
</evidence>
<dbReference type="InterPro" id="IPR050150">
    <property type="entry name" value="IgV_Light_Chain"/>
</dbReference>
<accession>A0A7N4NPE0</accession>
<evidence type="ECO:0000259" key="2">
    <source>
        <dbReference type="PROSITE" id="PS50835"/>
    </source>
</evidence>
<sequence length="129" mass="14002">MGSQAQLLWLLLLWLPDASGQQIVVTQSPDVLSASLGDTVSINCKTSRSVSSYLHWYQQKPGQAPKLIIKSISTLLPGVPARFSGSGSNTDFSLKISGVETEDAAVYYCQQSYSLYPQCSSLKHNPPHS</sequence>
<evidence type="ECO:0000313" key="3">
    <source>
        <dbReference type="Ensembl" id="ENSSHAP00000025262.1"/>
    </source>
</evidence>
<dbReference type="SMART" id="SM00406">
    <property type="entry name" value="IGv"/>
    <property type="match status" value="1"/>
</dbReference>
<dbReference type="InterPro" id="IPR013106">
    <property type="entry name" value="Ig_V-set"/>
</dbReference>
<dbReference type="Gene3D" id="2.60.40.10">
    <property type="entry name" value="Immunoglobulins"/>
    <property type="match status" value="1"/>
</dbReference>
<reference evidence="3" key="3">
    <citation type="submission" date="2025-09" db="UniProtKB">
        <authorList>
            <consortium name="Ensembl"/>
        </authorList>
    </citation>
    <scope>IDENTIFICATION</scope>
</reference>
<reference evidence="3 4" key="1">
    <citation type="journal article" date="2011" name="Proc. Natl. Acad. Sci. U.S.A.">
        <title>Genetic diversity and population structure of the endangered marsupial Sarcophilus harrisii (Tasmanian devil).</title>
        <authorList>
            <person name="Miller W."/>
            <person name="Hayes V.M."/>
            <person name="Ratan A."/>
            <person name="Petersen D.C."/>
            <person name="Wittekindt N.E."/>
            <person name="Miller J."/>
            <person name="Walenz B."/>
            <person name="Knight J."/>
            <person name="Qi J."/>
            <person name="Zhao F."/>
            <person name="Wang Q."/>
            <person name="Bedoya-Reina O.C."/>
            <person name="Katiyar N."/>
            <person name="Tomsho L.P."/>
            <person name="Kasson L.M."/>
            <person name="Hardie R.A."/>
            <person name="Woodbridge P."/>
            <person name="Tindall E.A."/>
            <person name="Bertelsen M.F."/>
            <person name="Dixon D."/>
            <person name="Pyecroft S."/>
            <person name="Helgen K.M."/>
            <person name="Lesk A.M."/>
            <person name="Pringle T.H."/>
            <person name="Patterson N."/>
            <person name="Zhang Y."/>
            <person name="Kreiss A."/>
            <person name="Woods G.M."/>
            <person name="Jones M.E."/>
            <person name="Schuster S.C."/>
        </authorList>
    </citation>
    <scope>NUCLEOTIDE SEQUENCE [LARGE SCALE GENOMIC DNA]</scope>
</reference>